<dbReference type="Proteomes" id="UP000573603">
    <property type="component" value="Unassembled WGS sequence"/>
</dbReference>
<evidence type="ECO:0000256" key="1">
    <source>
        <dbReference type="SAM" id="MobiDB-lite"/>
    </source>
</evidence>
<gene>
    <name evidence="2" type="ORF">FANTH_8403</name>
</gene>
<protein>
    <submittedName>
        <fullName evidence="2">Uncharacterized protein</fullName>
    </submittedName>
</protein>
<dbReference type="EMBL" id="JABEVY010000197">
    <property type="protein sequence ID" value="KAF5242998.1"/>
    <property type="molecule type" value="Genomic_DNA"/>
</dbReference>
<comment type="caution">
    <text evidence="2">The sequence shown here is derived from an EMBL/GenBank/DDBJ whole genome shotgun (WGS) entry which is preliminary data.</text>
</comment>
<sequence length="243" mass="27508">MNRRAKIPDAKGPGAWDPSYRHTYCAEKAGYYTLHTSLLTSPSSTPPPSTTVTHRAESAYLLDLLPEKLQLQDSSASHRAWAVPIFGTKKASWTLPFLLEKQVWHLKGQGSPHRPANPDMFECNDYLRFDLEHPRQAARLQVSVADDLANNGTAFKFTCVEFRRSAAAKKWRAFRRDGADRPQAETKRQHPPVEQTRSPTTEMIETDDFLGFDLEHHEQAIIIHEPPLPLDSGNGRYERPPAV</sequence>
<accession>A0A8H4Z9Z1</accession>
<evidence type="ECO:0000313" key="2">
    <source>
        <dbReference type="EMBL" id="KAF5242998.1"/>
    </source>
</evidence>
<dbReference type="AlphaFoldDB" id="A0A8H4Z9Z1"/>
<reference evidence="2 3" key="1">
    <citation type="journal article" date="2020" name="BMC Genomics">
        <title>Correction to: Identification and distribution of gene clusters required for synthesis of sphingolipid metabolism inhibitors in diverse species of the filamentous fungus Fusarium.</title>
        <authorList>
            <person name="Kim H.S."/>
            <person name="Lohmar J.M."/>
            <person name="Busman M."/>
            <person name="Brown D.W."/>
            <person name="Naumann T.A."/>
            <person name="Divon H.H."/>
            <person name="Lysoe E."/>
            <person name="Uhlig S."/>
            <person name="Proctor R.H."/>
        </authorList>
    </citation>
    <scope>NUCLEOTIDE SEQUENCE [LARGE SCALE GENOMIC DNA]</scope>
    <source>
        <strain evidence="2 3">NRRL 25214</strain>
    </source>
</reference>
<keyword evidence="3" id="KW-1185">Reference proteome</keyword>
<organism evidence="2 3">
    <name type="scientific">Fusarium anthophilum</name>
    <dbReference type="NCBI Taxonomy" id="48485"/>
    <lineage>
        <taxon>Eukaryota</taxon>
        <taxon>Fungi</taxon>
        <taxon>Dikarya</taxon>
        <taxon>Ascomycota</taxon>
        <taxon>Pezizomycotina</taxon>
        <taxon>Sordariomycetes</taxon>
        <taxon>Hypocreomycetidae</taxon>
        <taxon>Hypocreales</taxon>
        <taxon>Nectriaceae</taxon>
        <taxon>Fusarium</taxon>
        <taxon>Fusarium fujikuroi species complex</taxon>
    </lineage>
</organism>
<feature type="region of interest" description="Disordered" evidence="1">
    <location>
        <begin position="174"/>
        <end position="200"/>
    </location>
</feature>
<name>A0A8H4Z9Z1_9HYPO</name>
<feature type="compositionally biased region" description="Basic and acidic residues" evidence="1">
    <location>
        <begin position="174"/>
        <end position="188"/>
    </location>
</feature>
<evidence type="ECO:0000313" key="3">
    <source>
        <dbReference type="Proteomes" id="UP000573603"/>
    </source>
</evidence>
<proteinExistence type="predicted"/>